<keyword evidence="3" id="KW-1185">Reference proteome</keyword>
<evidence type="ECO:0000256" key="1">
    <source>
        <dbReference type="SAM" id="MobiDB-lite"/>
    </source>
</evidence>
<proteinExistence type="predicted"/>
<reference evidence="2 3" key="1">
    <citation type="submission" date="2019-01" db="EMBL/GenBank/DDBJ databases">
        <title>A draft genome assembly of the solar-powered sea slug Elysia chlorotica.</title>
        <authorList>
            <person name="Cai H."/>
            <person name="Li Q."/>
            <person name="Fang X."/>
            <person name="Li J."/>
            <person name="Curtis N.E."/>
            <person name="Altenburger A."/>
            <person name="Shibata T."/>
            <person name="Feng M."/>
            <person name="Maeda T."/>
            <person name="Schwartz J.A."/>
            <person name="Shigenobu S."/>
            <person name="Lundholm N."/>
            <person name="Nishiyama T."/>
            <person name="Yang H."/>
            <person name="Hasebe M."/>
            <person name="Li S."/>
            <person name="Pierce S.K."/>
            <person name="Wang J."/>
        </authorList>
    </citation>
    <scope>NUCLEOTIDE SEQUENCE [LARGE SCALE GENOMIC DNA]</scope>
    <source>
        <strain evidence="2">EC2010</strain>
        <tissue evidence="2">Whole organism of an adult</tissue>
    </source>
</reference>
<comment type="caution">
    <text evidence="2">The sequence shown here is derived from an EMBL/GenBank/DDBJ whole genome shotgun (WGS) entry which is preliminary data.</text>
</comment>
<dbReference type="AlphaFoldDB" id="A0A3S1BT75"/>
<feature type="non-terminal residue" evidence="2">
    <location>
        <position position="212"/>
    </location>
</feature>
<organism evidence="2 3">
    <name type="scientific">Elysia chlorotica</name>
    <name type="common">Eastern emerald elysia</name>
    <name type="synonym">Sea slug</name>
    <dbReference type="NCBI Taxonomy" id="188477"/>
    <lineage>
        <taxon>Eukaryota</taxon>
        <taxon>Metazoa</taxon>
        <taxon>Spiralia</taxon>
        <taxon>Lophotrochozoa</taxon>
        <taxon>Mollusca</taxon>
        <taxon>Gastropoda</taxon>
        <taxon>Heterobranchia</taxon>
        <taxon>Euthyneura</taxon>
        <taxon>Panpulmonata</taxon>
        <taxon>Sacoglossa</taxon>
        <taxon>Placobranchoidea</taxon>
        <taxon>Plakobranchidae</taxon>
        <taxon>Elysia</taxon>
    </lineage>
</organism>
<name>A0A3S1BT75_ELYCH</name>
<evidence type="ECO:0000313" key="2">
    <source>
        <dbReference type="EMBL" id="RUS90981.1"/>
    </source>
</evidence>
<feature type="region of interest" description="Disordered" evidence="1">
    <location>
        <begin position="132"/>
        <end position="212"/>
    </location>
</feature>
<sequence>METSSNRHSSIISIGSQERFLVDLDPAQEQMKKVKKKIGKKRKPLGSPFENAIPPYETMEWTDRNSWSEGSSLLGEKLEQQLTYMELVNRATQCDWRWARAAAIWGNARLLRPTIATKPPRRPTQIVKDAVTETEHEEGALNKASQTHIEPRDEDKHKDRQDSKAKLDGTERAKESAVPIVSLTNVSDEGGEPPMIAIIDDEGTVQEVSHPH</sequence>
<evidence type="ECO:0000313" key="3">
    <source>
        <dbReference type="Proteomes" id="UP000271974"/>
    </source>
</evidence>
<accession>A0A3S1BT75</accession>
<dbReference type="Proteomes" id="UP000271974">
    <property type="component" value="Unassembled WGS sequence"/>
</dbReference>
<feature type="compositionally biased region" description="Basic and acidic residues" evidence="1">
    <location>
        <begin position="149"/>
        <end position="175"/>
    </location>
</feature>
<protein>
    <submittedName>
        <fullName evidence="2">Uncharacterized protein</fullName>
    </submittedName>
</protein>
<gene>
    <name evidence="2" type="ORF">EGW08_001285</name>
</gene>
<dbReference type="EMBL" id="RQTK01000021">
    <property type="protein sequence ID" value="RUS90981.1"/>
    <property type="molecule type" value="Genomic_DNA"/>
</dbReference>